<proteinExistence type="predicted"/>
<reference evidence="2" key="1">
    <citation type="submission" date="2015-05" db="EMBL/GenBank/DDBJ databases">
        <title>Draft genome sequence of 'Candidatus Phytoplasma Pruni' strain CX, a plant pathogenic bacterium.</title>
        <authorList>
            <person name="Lee I.-M."/>
            <person name="Bottner-Parker K.D."/>
            <person name="Shao J."/>
            <person name="Gundersen-Rindal D.E."/>
            <person name="Zhao Y."/>
            <person name="Davis R.E."/>
        </authorList>
    </citation>
    <scope>NUCLEOTIDE SEQUENCE [LARGE SCALE GENOMIC DNA]</scope>
    <source>
        <strain evidence="2">CX</strain>
    </source>
</reference>
<dbReference type="PATRIC" id="fig|479893.3.peg.461"/>
<sequence>MFGNYILKNIQHIVDKFDLFSIEELVKLVRNPIMKRFTSKHNEAERAIIVLSSKYYDLWRIVIF</sequence>
<gene>
    <name evidence="1" type="ORF">CPX_001656</name>
</gene>
<dbReference type="EMBL" id="LHCF01000011">
    <property type="protein sequence ID" value="KOR75360.1"/>
    <property type="molecule type" value="Genomic_DNA"/>
</dbReference>
<evidence type="ECO:0000313" key="1">
    <source>
        <dbReference type="EMBL" id="KOR75360.1"/>
    </source>
</evidence>
<organism evidence="1 2">
    <name type="scientific">Candidatus Phytoplasma pruni</name>
    <dbReference type="NCBI Taxonomy" id="479893"/>
    <lineage>
        <taxon>Bacteria</taxon>
        <taxon>Bacillati</taxon>
        <taxon>Mycoplasmatota</taxon>
        <taxon>Mollicutes</taxon>
        <taxon>Acholeplasmatales</taxon>
        <taxon>Acholeplasmataceae</taxon>
        <taxon>Candidatus Phytoplasma</taxon>
        <taxon>16SrIII (X-disease group)</taxon>
    </lineage>
</organism>
<dbReference type="STRING" id="479893.CPX_001656"/>
<accession>A0A0M1N013</accession>
<name>A0A0M1N013_9MOLU</name>
<comment type="caution">
    <text evidence="1">The sequence shown here is derived from an EMBL/GenBank/DDBJ whole genome shotgun (WGS) entry which is preliminary data.</text>
</comment>
<dbReference type="AlphaFoldDB" id="A0A0M1N013"/>
<evidence type="ECO:0000313" key="2">
    <source>
        <dbReference type="Proteomes" id="UP000037386"/>
    </source>
</evidence>
<protein>
    <submittedName>
        <fullName evidence="1">Uncharacterized protein</fullName>
    </submittedName>
</protein>
<dbReference type="Proteomes" id="UP000037386">
    <property type="component" value="Unassembled WGS sequence"/>
</dbReference>